<evidence type="ECO:0000256" key="1">
    <source>
        <dbReference type="SAM" id="Phobius"/>
    </source>
</evidence>
<dbReference type="Proteomes" id="UP001592582">
    <property type="component" value="Unassembled WGS sequence"/>
</dbReference>
<accession>A0ABV6V2T9</accession>
<feature type="transmembrane region" description="Helical" evidence="1">
    <location>
        <begin position="427"/>
        <end position="445"/>
    </location>
</feature>
<feature type="transmembrane region" description="Helical" evidence="1">
    <location>
        <begin position="397"/>
        <end position="415"/>
    </location>
</feature>
<feature type="transmembrane region" description="Helical" evidence="1">
    <location>
        <begin position="344"/>
        <end position="365"/>
    </location>
</feature>
<dbReference type="EMBL" id="JBHEZX010000001">
    <property type="protein sequence ID" value="MFC1407993.1"/>
    <property type="molecule type" value="Genomic_DNA"/>
</dbReference>
<feature type="transmembrane region" description="Helical" evidence="1">
    <location>
        <begin position="84"/>
        <end position="105"/>
    </location>
</feature>
<feature type="transmembrane region" description="Helical" evidence="1">
    <location>
        <begin position="161"/>
        <end position="184"/>
    </location>
</feature>
<evidence type="ECO:0000313" key="3">
    <source>
        <dbReference type="Proteomes" id="UP001592582"/>
    </source>
</evidence>
<keyword evidence="1" id="KW-1133">Transmembrane helix</keyword>
<keyword evidence="3" id="KW-1185">Reference proteome</keyword>
<name>A0ABV6V2T9_9ACTN</name>
<feature type="transmembrane region" description="Helical" evidence="1">
    <location>
        <begin position="250"/>
        <end position="279"/>
    </location>
</feature>
<gene>
    <name evidence="2" type="ORF">ACEZDG_01725</name>
</gene>
<protein>
    <submittedName>
        <fullName evidence="2">Glycosyltransferase</fullName>
    </submittedName>
</protein>
<feature type="transmembrane region" description="Helical" evidence="1">
    <location>
        <begin position="59"/>
        <end position="77"/>
    </location>
</feature>
<feature type="transmembrane region" description="Helical" evidence="1">
    <location>
        <begin position="291"/>
        <end position="310"/>
    </location>
</feature>
<feature type="transmembrane region" description="Helical" evidence="1">
    <location>
        <begin position="22"/>
        <end position="39"/>
    </location>
</feature>
<comment type="caution">
    <text evidence="2">The sequence shown here is derived from an EMBL/GenBank/DDBJ whole genome shotgun (WGS) entry which is preliminary data.</text>
</comment>
<reference evidence="2 3" key="1">
    <citation type="submission" date="2024-09" db="EMBL/GenBank/DDBJ databases">
        <authorList>
            <person name="Lee S.D."/>
        </authorList>
    </citation>
    <scope>NUCLEOTIDE SEQUENCE [LARGE SCALE GENOMIC DNA]</scope>
    <source>
        <strain evidence="2 3">N1-1</strain>
    </source>
</reference>
<sequence length="586" mass="63505">MTVASAPAVATRSAARDRWYPLAARTALPLALLLWLLSLRLVAPLDRMGDLGLLQVLPPLYWVAVLLLTVGFGLALYDRRVAPGWLAGYVLGLVAVIHATPALLYPTLRYAWAWKHLAVIDAMLRHDGSVPHAGVLDIYNQWPGFFMLNGLLQRAAGLHSLLGLASWTPALVNALLLGPLLLLYRSVTRDRKLVWGAAWIFYACSWVGQDYFSPQAFAFLLYVVVLALVFRQLSVRPESPERGWAPTRLLLVLVLEAAIASSHQLTPLMLVSVLLVLSLPRRNRRVTLPPLAGAVALMLLWDLTAARPYITANLSSFGTALLTPDGNAVSGLAGLGAAAPGQVLLAWIDRGLSATVFLLALLCLVRRPWVRRTGLPLAMFAPLPLLAANSYGGEMIFRVYLFALPATAFLIAALALQPGPRPRLRALGALGLVLTLLCGLFFGYYGKEKMNHFTTAEVDAARYVTDSAPPGSVIVALTANVPGFYQHYDQHVLVQLSQEAPQDTALLVRDPLAGLRLAVDQTGPGVPAYLILSRGQQAECYLTGVLPADTMARLQTEVQATPGFAEVYRNPDAVVYRFVPSADGAR</sequence>
<dbReference type="RefSeq" id="WP_380501409.1">
    <property type="nucleotide sequence ID" value="NZ_JBHEZX010000001.1"/>
</dbReference>
<feature type="transmembrane region" description="Helical" evidence="1">
    <location>
        <begin position="211"/>
        <end position="230"/>
    </location>
</feature>
<evidence type="ECO:0000313" key="2">
    <source>
        <dbReference type="EMBL" id="MFC1407993.1"/>
    </source>
</evidence>
<organism evidence="2 3">
    <name type="scientific">Streptacidiphilus alkalitolerans</name>
    <dbReference type="NCBI Taxonomy" id="3342712"/>
    <lineage>
        <taxon>Bacteria</taxon>
        <taxon>Bacillati</taxon>
        <taxon>Actinomycetota</taxon>
        <taxon>Actinomycetes</taxon>
        <taxon>Kitasatosporales</taxon>
        <taxon>Streptomycetaceae</taxon>
        <taxon>Streptacidiphilus</taxon>
    </lineage>
</organism>
<keyword evidence="1" id="KW-0812">Transmembrane</keyword>
<proteinExistence type="predicted"/>
<keyword evidence="1" id="KW-0472">Membrane</keyword>